<dbReference type="RefSeq" id="WP_221287574.1">
    <property type="nucleotide sequence ID" value="NZ_AP024597.1"/>
</dbReference>
<evidence type="ECO:0000313" key="2">
    <source>
        <dbReference type="EMBL" id="BCU70898.1"/>
    </source>
</evidence>
<dbReference type="Proteomes" id="UP000825123">
    <property type="component" value="Chromosome"/>
</dbReference>
<name>A0A8D5U8K8_9CREN</name>
<proteinExistence type="predicted"/>
<dbReference type="GeneID" id="66163926"/>
<sequence length="77" mass="8507">MLSLSQLRNRLIFIVLEVVGFLLIYVGFRTSGVVSVVTGVSGLLVVVIAAGYFTRCKPERVDETTDQTNEKHFSQST</sequence>
<gene>
    <name evidence="2" type="ORF">KN1_21950</name>
</gene>
<feature type="transmembrane region" description="Helical" evidence="1">
    <location>
        <begin position="12"/>
        <end position="28"/>
    </location>
</feature>
<dbReference type="KEGG" id="csty:KN1_21950"/>
<evidence type="ECO:0000313" key="3">
    <source>
        <dbReference type="Proteomes" id="UP000825123"/>
    </source>
</evidence>
<accession>A0A8D5U8K8</accession>
<keyword evidence="3" id="KW-1185">Reference proteome</keyword>
<keyword evidence="1" id="KW-0472">Membrane</keyword>
<feature type="transmembrane region" description="Helical" evidence="1">
    <location>
        <begin position="34"/>
        <end position="53"/>
    </location>
</feature>
<protein>
    <submittedName>
        <fullName evidence="2">Uncharacterized protein</fullName>
    </submittedName>
</protein>
<evidence type="ECO:0000256" key="1">
    <source>
        <dbReference type="SAM" id="Phobius"/>
    </source>
</evidence>
<keyword evidence="1" id="KW-0812">Transmembrane</keyword>
<dbReference type="AlphaFoldDB" id="A0A8D5U8K8"/>
<keyword evidence="1" id="KW-1133">Transmembrane helix</keyword>
<organism evidence="2 3">
    <name type="scientific">Stygiolobus caldivivus</name>
    <dbReference type="NCBI Taxonomy" id="2824673"/>
    <lineage>
        <taxon>Archaea</taxon>
        <taxon>Thermoproteota</taxon>
        <taxon>Thermoprotei</taxon>
        <taxon>Sulfolobales</taxon>
        <taxon>Sulfolobaceae</taxon>
        <taxon>Stygiolobus</taxon>
    </lineage>
</organism>
<dbReference type="EMBL" id="AP024597">
    <property type="protein sequence ID" value="BCU70898.1"/>
    <property type="molecule type" value="Genomic_DNA"/>
</dbReference>
<reference evidence="2 3" key="1">
    <citation type="submission" date="2021-04" db="EMBL/GenBank/DDBJ databases">
        <title>Complete genome sequence of Stygiolobus sp. KN-1.</title>
        <authorList>
            <person name="Nakamura K."/>
            <person name="Sakai H."/>
            <person name="Kurosawa N."/>
        </authorList>
    </citation>
    <scope>NUCLEOTIDE SEQUENCE [LARGE SCALE GENOMIC DNA]</scope>
    <source>
        <strain evidence="2 3">KN-1</strain>
    </source>
</reference>